<evidence type="ECO:0000256" key="11">
    <source>
        <dbReference type="ARBA" id="ARBA00022989"/>
    </source>
</evidence>
<evidence type="ECO:0000256" key="8">
    <source>
        <dbReference type="ARBA" id="ARBA00022741"/>
    </source>
</evidence>
<dbReference type="InterPro" id="IPR050398">
    <property type="entry name" value="HssS/ArlS-like"/>
</dbReference>
<dbReference type="PROSITE" id="PS50109">
    <property type="entry name" value="HIS_KIN"/>
    <property type="match status" value="1"/>
</dbReference>
<protein>
    <recommendedName>
        <fullName evidence="3">histidine kinase</fullName>
        <ecNumber evidence="3">2.7.13.3</ecNumber>
    </recommendedName>
</protein>
<evidence type="ECO:0000256" key="1">
    <source>
        <dbReference type="ARBA" id="ARBA00000085"/>
    </source>
</evidence>
<dbReference type="GO" id="GO:0005524">
    <property type="term" value="F:ATP binding"/>
    <property type="evidence" value="ECO:0007669"/>
    <property type="project" value="UniProtKB-KW"/>
</dbReference>
<evidence type="ECO:0000256" key="14">
    <source>
        <dbReference type="SAM" id="Phobius"/>
    </source>
</evidence>
<dbReference type="InterPro" id="IPR003594">
    <property type="entry name" value="HATPase_dom"/>
</dbReference>
<dbReference type="Proteomes" id="UP001229251">
    <property type="component" value="Unassembled WGS sequence"/>
</dbReference>
<dbReference type="PROSITE" id="PS50885">
    <property type="entry name" value="HAMP"/>
    <property type="match status" value="1"/>
</dbReference>
<evidence type="ECO:0000256" key="9">
    <source>
        <dbReference type="ARBA" id="ARBA00022777"/>
    </source>
</evidence>
<dbReference type="EC" id="2.7.13.3" evidence="3"/>
<dbReference type="Gene3D" id="1.10.287.130">
    <property type="match status" value="1"/>
</dbReference>
<dbReference type="InterPro" id="IPR003660">
    <property type="entry name" value="HAMP_dom"/>
</dbReference>
<gene>
    <name evidence="17" type="ORF">QP433_05400</name>
</gene>
<feature type="domain" description="HAMP" evidence="16">
    <location>
        <begin position="105"/>
        <end position="157"/>
    </location>
</feature>
<keyword evidence="5" id="KW-0597">Phosphoprotein</keyword>
<feature type="transmembrane region" description="Helical" evidence="14">
    <location>
        <begin position="32"/>
        <end position="58"/>
    </location>
</feature>
<feature type="domain" description="Histidine kinase" evidence="15">
    <location>
        <begin position="172"/>
        <end position="411"/>
    </location>
</feature>
<keyword evidence="7 14" id="KW-0812">Transmembrane</keyword>
<keyword evidence="11 14" id="KW-1133">Transmembrane helix</keyword>
<keyword evidence="10" id="KW-0067">ATP-binding</keyword>
<keyword evidence="12" id="KW-0902">Two-component regulatory system</keyword>
<dbReference type="PANTHER" id="PTHR45528:SF1">
    <property type="entry name" value="SENSOR HISTIDINE KINASE CPXA"/>
    <property type="match status" value="1"/>
</dbReference>
<reference evidence="17" key="1">
    <citation type="submission" date="2023-05" db="EMBL/GenBank/DDBJ databases">
        <title>Cataloging the Phylogenetic Diversity of Human Bladder Bacteria.</title>
        <authorList>
            <person name="Du J."/>
        </authorList>
    </citation>
    <scope>NUCLEOTIDE SEQUENCE</scope>
    <source>
        <strain evidence="17">UMB1231</strain>
    </source>
</reference>
<comment type="subcellular location">
    <subcellularLocation>
        <location evidence="2">Cell membrane</location>
        <topology evidence="2">Multi-pass membrane protein</topology>
    </subcellularLocation>
</comment>
<accession>A0AAJ1Q6G3</accession>
<dbReference type="RefSeq" id="WP_101975567.1">
    <property type="nucleotide sequence ID" value="NZ_CAUPDI010000003.1"/>
</dbReference>
<evidence type="ECO:0000256" key="10">
    <source>
        <dbReference type="ARBA" id="ARBA00022840"/>
    </source>
</evidence>
<name>A0AAJ1Q6G3_9LACT</name>
<dbReference type="SUPFAM" id="SSF47384">
    <property type="entry name" value="Homodimeric domain of signal transducing histidine kinase"/>
    <property type="match status" value="1"/>
</dbReference>
<dbReference type="Pfam" id="PF02518">
    <property type="entry name" value="HATPase_c"/>
    <property type="match status" value="1"/>
</dbReference>
<dbReference type="SMART" id="SM00388">
    <property type="entry name" value="HisKA"/>
    <property type="match status" value="1"/>
</dbReference>
<dbReference type="InterPro" id="IPR004358">
    <property type="entry name" value="Sig_transdc_His_kin-like_C"/>
</dbReference>
<keyword evidence="8" id="KW-0547">Nucleotide-binding</keyword>
<dbReference type="SUPFAM" id="SSF55874">
    <property type="entry name" value="ATPase domain of HSP90 chaperone/DNA topoisomerase II/histidine kinase"/>
    <property type="match status" value="1"/>
</dbReference>
<evidence type="ECO:0000313" key="18">
    <source>
        <dbReference type="Proteomes" id="UP001229251"/>
    </source>
</evidence>
<dbReference type="SMART" id="SM00387">
    <property type="entry name" value="HATPase_c"/>
    <property type="match status" value="1"/>
</dbReference>
<proteinExistence type="predicted"/>
<evidence type="ECO:0000256" key="6">
    <source>
        <dbReference type="ARBA" id="ARBA00022679"/>
    </source>
</evidence>
<comment type="catalytic activity">
    <reaction evidence="1">
        <text>ATP + protein L-histidine = ADP + protein N-phospho-L-histidine.</text>
        <dbReference type="EC" id="2.7.13.3"/>
    </reaction>
</comment>
<organism evidence="17 18">
    <name type="scientific">Facklamia hominis</name>
    <dbReference type="NCBI Taxonomy" id="178214"/>
    <lineage>
        <taxon>Bacteria</taxon>
        <taxon>Bacillati</taxon>
        <taxon>Bacillota</taxon>
        <taxon>Bacilli</taxon>
        <taxon>Lactobacillales</taxon>
        <taxon>Aerococcaceae</taxon>
        <taxon>Facklamia</taxon>
    </lineage>
</organism>
<evidence type="ECO:0000259" key="15">
    <source>
        <dbReference type="PROSITE" id="PS50109"/>
    </source>
</evidence>
<dbReference type="PANTHER" id="PTHR45528">
    <property type="entry name" value="SENSOR HISTIDINE KINASE CPXA"/>
    <property type="match status" value="1"/>
</dbReference>
<keyword evidence="6" id="KW-0808">Transferase</keyword>
<dbReference type="InterPro" id="IPR005467">
    <property type="entry name" value="His_kinase_dom"/>
</dbReference>
<evidence type="ECO:0000313" key="17">
    <source>
        <dbReference type="EMBL" id="MDK7187410.1"/>
    </source>
</evidence>
<evidence type="ECO:0000256" key="3">
    <source>
        <dbReference type="ARBA" id="ARBA00012438"/>
    </source>
</evidence>
<keyword evidence="13 14" id="KW-0472">Membrane</keyword>
<evidence type="ECO:0000259" key="16">
    <source>
        <dbReference type="PROSITE" id="PS50885"/>
    </source>
</evidence>
<dbReference type="PRINTS" id="PR00344">
    <property type="entry name" value="BCTRLSENSOR"/>
</dbReference>
<dbReference type="EMBL" id="JASOOE010000008">
    <property type="protein sequence ID" value="MDK7187410.1"/>
    <property type="molecule type" value="Genomic_DNA"/>
</dbReference>
<dbReference type="AlphaFoldDB" id="A0AAJ1Q6G3"/>
<dbReference type="Gene3D" id="3.30.565.10">
    <property type="entry name" value="Histidine kinase-like ATPase, C-terminal domain"/>
    <property type="match status" value="1"/>
</dbReference>
<evidence type="ECO:0000256" key="12">
    <source>
        <dbReference type="ARBA" id="ARBA00023012"/>
    </source>
</evidence>
<evidence type="ECO:0000256" key="13">
    <source>
        <dbReference type="ARBA" id="ARBA00023136"/>
    </source>
</evidence>
<keyword evidence="4" id="KW-1003">Cell membrane</keyword>
<keyword evidence="9 17" id="KW-0418">Kinase</keyword>
<dbReference type="InterPro" id="IPR036097">
    <property type="entry name" value="HisK_dim/P_sf"/>
</dbReference>
<evidence type="ECO:0000256" key="5">
    <source>
        <dbReference type="ARBA" id="ARBA00022553"/>
    </source>
</evidence>
<dbReference type="InterPro" id="IPR036890">
    <property type="entry name" value="HATPase_C_sf"/>
</dbReference>
<feature type="transmembrane region" description="Helical" evidence="14">
    <location>
        <begin position="78"/>
        <end position="102"/>
    </location>
</feature>
<dbReference type="CDD" id="cd00082">
    <property type="entry name" value="HisKA"/>
    <property type="match status" value="1"/>
</dbReference>
<sequence>MNRYLSEKLLQLKKESKSELTFSEKLEFGLEVLIYAGIVSFIFLIIYFLYQLFLVFWIDTMNISIKSVLYDYPVLYTIYKHSNQILILIYLFVLIIVLFWIVRKNRTTRRLASIRKYISRMAQGDYQLRIPDQEMEDYQNLSQDVNTLMDSINQAFLQRNESEKSKDELINNISHDIRTPLTSIMGYLNLIQDKKDLTDEQLKEYIDLVYAKCQNLKGLLDDLFVYTSSQDSTARMDFQFIPLNLFLEQIQADFDYQAQKLGVDLQIDVNPSDLEVLIDPEKIVRVLNNLITNAFKYGKGARYIRIQAKKISDQHYESLVKNESLHPLDKGQPSFWLEMEVANDGQLLDEKELEKIFERSYRSDKSRNSKEPGSGLGLAIVRNIIRLHKGDVHAFVHDKELVFRILIPQYRSRSSIENKLTE</sequence>
<comment type="caution">
    <text evidence="17">The sequence shown here is derived from an EMBL/GenBank/DDBJ whole genome shotgun (WGS) entry which is preliminary data.</text>
</comment>
<dbReference type="InterPro" id="IPR003661">
    <property type="entry name" value="HisK_dim/P_dom"/>
</dbReference>
<dbReference type="GO" id="GO:0005886">
    <property type="term" value="C:plasma membrane"/>
    <property type="evidence" value="ECO:0007669"/>
    <property type="project" value="UniProtKB-SubCell"/>
</dbReference>
<evidence type="ECO:0000256" key="2">
    <source>
        <dbReference type="ARBA" id="ARBA00004651"/>
    </source>
</evidence>
<evidence type="ECO:0000256" key="7">
    <source>
        <dbReference type="ARBA" id="ARBA00022692"/>
    </source>
</evidence>
<dbReference type="Pfam" id="PF00512">
    <property type="entry name" value="HisKA"/>
    <property type="match status" value="1"/>
</dbReference>
<dbReference type="GO" id="GO:0000155">
    <property type="term" value="F:phosphorelay sensor kinase activity"/>
    <property type="evidence" value="ECO:0007669"/>
    <property type="project" value="InterPro"/>
</dbReference>
<evidence type="ECO:0000256" key="4">
    <source>
        <dbReference type="ARBA" id="ARBA00022475"/>
    </source>
</evidence>
<dbReference type="Gene3D" id="6.10.340.10">
    <property type="match status" value="1"/>
</dbReference>